<dbReference type="Gene3D" id="1.20.140.150">
    <property type="match status" value="1"/>
</dbReference>
<keyword evidence="1" id="KW-0472">Membrane</keyword>
<evidence type="ECO:0008006" key="4">
    <source>
        <dbReference type="Google" id="ProtNLM"/>
    </source>
</evidence>
<reference evidence="2" key="2">
    <citation type="submission" date="2020-11" db="EMBL/GenBank/DDBJ databases">
        <authorList>
            <person name="McCartney M.A."/>
            <person name="Auch B."/>
            <person name="Kono T."/>
            <person name="Mallez S."/>
            <person name="Becker A."/>
            <person name="Gohl D.M."/>
            <person name="Silverstein K.A.T."/>
            <person name="Koren S."/>
            <person name="Bechman K.B."/>
            <person name="Herman A."/>
            <person name="Abrahante J.E."/>
            <person name="Garbe J."/>
        </authorList>
    </citation>
    <scope>NUCLEOTIDE SEQUENCE</scope>
    <source>
        <strain evidence="2">Duluth1</strain>
        <tissue evidence="2">Whole animal</tissue>
    </source>
</reference>
<reference evidence="2" key="1">
    <citation type="journal article" date="2019" name="bioRxiv">
        <title>The Genome of the Zebra Mussel, Dreissena polymorpha: A Resource for Invasive Species Research.</title>
        <authorList>
            <person name="McCartney M.A."/>
            <person name="Auch B."/>
            <person name="Kono T."/>
            <person name="Mallez S."/>
            <person name="Zhang Y."/>
            <person name="Obille A."/>
            <person name="Becker A."/>
            <person name="Abrahante J.E."/>
            <person name="Garbe J."/>
            <person name="Badalamenti J.P."/>
            <person name="Herman A."/>
            <person name="Mangelson H."/>
            <person name="Liachko I."/>
            <person name="Sullivan S."/>
            <person name="Sone E.D."/>
            <person name="Koren S."/>
            <person name="Silverstein K.A.T."/>
            <person name="Beckman K.B."/>
            <person name="Gohl D.M."/>
        </authorList>
    </citation>
    <scope>NUCLEOTIDE SEQUENCE</scope>
    <source>
        <strain evidence="2">Duluth1</strain>
        <tissue evidence="2">Whole animal</tissue>
    </source>
</reference>
<evidence type="ECO:0000313" key="2">
    <source>
        <dbReference type="EMBL" id="KAH3846301.1"/>
    </source>
</evidence>
<evidence type="ECO:0000256" key="1">
    <source>
        <dbReference type="SAM" id="Phobius"/>
    </source>
</evidence>
<name>A0A9D4QWJ2_DREPO</name>
<dbReference type="AlphaFoldDB" id="A0A9D4QWJ2"/>
<keyword evidence="3" id="KW-1185">Reference proteome</keyword>
<gene>
    <name evidence="2" type="ORF">DPMN_088601</name>
</gene>
<feature type="transmembrane region" description="Helical" evidence="1">
    <location>
        <begin position="12"/>
        <end position="33"/>
    </location>
</feature>
<organism evidence="2 3">
    <name type="scientific">Dreissena polymorpha</name>
    <name type="common">Zebra mussel</name>
    <name type="synonym">Mytilus polymorpha</name>
    <dbReference type="NCBI Taxonomy" id="45954"/>
    <lineage>
        <taxon>Eukaryota</taxon>
        <taxon>Metazoa</taxon>
        <taxon>Spiralia</taxon>
        <taxon>Lophotrochozoa</taxon>
        <taxon>Mollusca</taxon>
        <taxon>Bivalvia</taxon>
        <taxon>Autobranchia</taxon>
        <taxon>Heteroconchia</taxon>
        <taxon>Euheterodonta</taxon>
        <taxon>Imparidentia</taxon>
        <taxon>Neoheterodontei</taxon>
        <taxon>Myida</taxon>
        <taxon>Dreissenoidea</taxon>
        <taxon>Dreissenidae</taxon>
        <taxon>Dreissena</taxon>
    </lineage>
</organism>
<dbReference type="EMBL" id="JAIWYP010000003">
    <property type="protein sequence ID" value="KAH3846301.1"/>
    <property type="molecule type" value="Genomic_DNA"/>
</dbReference>
<comment type="caution">
    <text evidence="2">The sequence shown here is derived from an EMBL/GenBank/DDBJ whole genome shotgun (WGS) entry which is preliminary data.</text>
</comment>
<sequence length="93" mass="10073">MSCVSHCLGRLCVALKIIALITNITALGLPYWYKGSPTTSSGVDGSNTVETTIREGLWKKCTDLEYVSSSNSFCEDNEGRLGGVLNLTVELNR</sequence>
<protein>
    <recommendedName>
        <fullName evidence="4">Claudin</fullName>
    </recommendedName>
</protein>
<accession>A0A9D4QWJ2</accession>
<dbReference type="Proteomes" id="UP000828390">
    <property type="component" value="Unassembled WGS sequence"/>
</dbReference>
<proteinExistence type="predicted"/>
<keyword evidence="1" id="KW-0812">Transmembrane</keyword>
<keyword evidence="1" id="KW-1133">Transmembrane helix</keyword>
<evidence type="ECO:0000313" key="3">
    <source>
        <dbReference type="Proteomes" id="UP000828390"/>
    </source>
</evidence>